<dbReference type="InterPro" id="IPR033932">
    <property type="entry name" value="YtcJ-like"/>
</dbReference>
<dbReference type="InterPro" id="IPR011059">
    <property type="entry name" value="Metal-dep_hydrolase_composite"/>
</dbReference>
<dbReference type="PANTHER" id="PTHR22642">
    <property type="entry name" value="IMIDAZOLONEPROPIONASE"/>
    <property type="match status" value="1"/>
</dbReference>
<dbReference type="OrthoDB" id="9811399at2"/>
<comment type="caution">
    <text evidence="3">The sequence shown here is derived from an EMBL/GenBank/DDBJ whole genome shotgun (WGS) entry which is preliminary data.</text>
</comment>
<keyword evidence="4" id="KW-1185">Reference proteome</keyword>
<dbReference type="Pfam" id="PF07969">
    <property type="entry name" value="Amidohydro_3"/>
    <property type="match status" value="1"/>
</dbReference>
<dbReference type="AlphaFoldDB" id="A0A255Z6M5"/>
<evidence type="ECO:0000259" key="2">
    <source>
        <dbReference type="Pfam" id="PF07969"/>
    </source>
</evidence>
<dbReference type="GO" id="GO:0016810">
    <property type="term" value="F:hydrolase activity, acting on carbon-nitrogen (but not peptide) bonds"/>
    <property type="evidence" value="ECO:0007669"/>
    <property type="project" value="InterPro"/>
</dbReference>
<reference evidence="3 4" key="1">
    <citation type="submission" date="2017-07" db="EMBL/GenBank/DDBJ databases">
        <title>Niveispirillum cyanobacteriorum sp. nov., isolated from cyanobacterial aggregates in a eutrophic lake.</title>
        <authorList>
            <person name="Cai H."/>
        </authorList>
    </citation>
    <scope>NUCLEOTIDE SEQUENCE [LARGE SCALE GENOMIC DNA]</scope>
    <source>
        <strain evidence="4">TH1-14</strain>
    </source>
</reference>
<dbReference type="Gene3D" id="2.30.40.10">
    <property type="entry name" value="Urease, subunit C, domain 1"/>
    <property type="match status" value="1"/>
</dbReference>
<dbReference type="Gene3D" id="3.10.310.70">
    <property type="match status" value="1"/>
</dbReference>
<feature type="chain" id="PRO_5013259645" evidence="1">
    <location>
        <begin position="30"/>
        <end position="573"/>
    </location>
</feature>
<feature type="signal peptide" evidence="1">
    <location>
        <begin position="1"/>
        <end position="29"/>
    </location>
</feature>
<dbReference type="EMBL" id="NOXU01000018">
    <property type="protein sequence ID" value="OYQ37082.1"/>
    <property type="molecule type" value="Genomic_DNA"/>
</dbReference>
<feature type="domain" description="Amidohydrolase 3" evidence="2">
    <location>
        <begin position="74"/>
        <end position="562"/>
    </location>
</feature>
<dbReference type="RefSeq" id="WP_094453437.1">
    <property type="nucleotide sequence ID" value="NZ_NOXU01000018.1"/>
</dbReference>
<proteinExistence type="predicted"/>
<sequence length="573" mass="61069">MAKNRKSASAFLAPFVAAIALAVAGPVAAADFLFVNGKIYTPDGWRTTMEVKDGHIARIGGDAEAKQWQAGAGQVVDLSGKTILPGLYDMHVHPVLQAKGEEGRCRVPQDADAAKLLALVADCVKAAKPGEWVTGGQWQASLMQGTPITAETLDRISPANPLMLFDVSGHSVWANSQALKIAGITDSTANPEGGIIERDAKGKPTGILRETAGRLVTAKIPPQTKEQTAANLRHHLDMLSGFGVVGYIEAMAYRDDLEVYATLADQGILKQRVQACIAFSEAGRANAAFDETLAARGQYTRATFNANCVKVFADGVPTESHTAAMLHPYHAGQPNAPATGLLLFDPAQMAKLVTDWDKQGVTVMFHAAGDRSVREGLDAIEAARKANGMRGPIHQIGHSTFIDAADMPRFKKLKTAAEFSPYLWDPQPINDDITSAVGSPRIDRVWPIKEAFAADALVIAGSDWAVVPSPNPWIGIETAVTRRNPGGSERSFGLGEAITLKQAIEMFSINAAKRMGIEAQAGSLTAGKWADFLVLDNSPFDMPVTQIHTIQPVETWIAGAKVFARADAPAAAK</sequence>
<keyword evidence="1" id="KW-0732">Signal</keyword>
<dbReference type="CDD" id="cd01300">
    <property type="entry name" value="YtcJ_like"/>
    <property type="match status" value="1"/>
</dbReference>
<dbReference type="Proteomes" id="UP000216998">
    <property type="component" value="Unassembled WGS sequence"/>
</dbReference>
<evidence type="ECO:0000313" key="3">
    <source>
        <dbReference type="EMBL" id="OYQ37082.1"/>
    </source>
</evidence>
<dbReference type="SUPFAM" id="SSF51338">
    <property type="entry name" value="Composite domain of metallo-dependent hydrolases"/>
    <property type="match status" value="1"/>
</dbReference>
<dbReference type="Gene3D" id="3.20.20.140">
    <property type="entry name" value="Metal-dependent hydrolases"/>
    <property type="match status" value="1"/>
</dbReference>
<evidence type="ECO:0000313" key="4">
    <source>
        <dbReference type="Proteomes" id="UP000216998"/>
    </source>
</evidence>
<evidence type="ECO:0000256" key="1">
    <source>
        <dbReference type="SAM" id="SignalP"/>
    </source>
</evidence>
<dbReference type="PANTHER" id="PTHR22642:SF2">
    <property type="entry name" value="PROTEIN LONG AFTER FAR-RED 3"/>
    <property type="match status" value="1"/>
</dbReference>
<accession>A0A255Z6M5</accession>
<dbReference type="InterPro" id="IPR013108">
    <property type="entry name" value="Amidohydro_3"/>
</dbReference>
<dbReference type="SUPFAM" id="SSF51556">
    <property type="entry name" value="Metallo-dependent hydrolases"/>
    <property type="match status" value="1"/>
</dbReference>
<name>A0A255Z6M5_9PROT</name>
<gene>
    <name evidence="3" type="ORF">CHU95_02600</name>
</gene>
<organism evidence="3 4">
    <name type="scientific">Niveispirillum lacus</name>
    <dbReference type="NCBI Taxonomy" id="1981099"/>
    <lineage>
        <taxon>Bacteria</taxon>
        <taxon>Pseudomonadati</taxon>
        <taxon>Pseudomonadota</taxon>
        <taxon>Alphaproteobacteria</taxon>
        <taxon>Rhodospirillales</taxon>
        <taxon>Azospirillaceae</taxon>
        <taxon>Niveispirillum</taxon>
    </lineage>
</organism>
<dbReference type="InterPro" id="IPR032466">
    <property type="entry name" value="Metal_Hydrolase"/>
</dbReference>
<keyword evidence="3" id="KW-0378">Hydrolase</keyword>
<protein>
    <submittedName>
        <fullName evidence="3">Amidohydrolase</fullName>
    </submittedName>
</protein>